<accession>A0A077M950</accession>
<sequence length="97" mass="11025">MNTGSGRPRPRKGDQILLVDRCLAPEVAYEISKMDGIHGIPLRDHYGDETAQGLEDITFLTEAGQRGWGVLTQNPRMWQVPQERTCIVEHRTRLLAR</sequence>
<proteinExistence type="predicted"/>
<comment type="caution">
    <text evidence="2">The sequence shown here is derived from an EMBL/GenBank/DDBJ whole genome shotgun (WGS) entry which is preliminary data.</text>
</comment>
<dbReference type="EMBL" id="CAJC01000001">
    <property type="protein sequence ID" value="CCI51327.1"/>
    <property type="molecule type" value="Genomic_DNA"/>
</dbReference>
<gene>
    <name evidence="2" type="ORF">BN13_10065</name>
</gene>
<dbReference type="AlphaFoldDB" id="A0A077M950"/>
<dbReference type="Proteomes" id="UP000035720">
    <property type="component" value="Unassembled WGS sequence"/>
</dbReference>
<dbReference type="OrthoDB" id="5116334at2"/>
<name>A0A077M950_9MICO</name>
<evidence type="ECO:0000313" key="3">
    <source>
        <dbReference type="Proteomes" id="UP000035720"/>
    </source>
</evidence>
<protein>
    <recommendedName>
        <fullName evidence="1">VapC45 PIN like domain-containing protein</fullName>
    </recommendedName>
</protein>
<feature type="domain" description="VapC45 PIN like" evidence="1">
    <location>
        <begin position="17"/>
        <end position="94"/>
    </location>
</feature>
<dbReference type="InterPro" id="IPR041375">
    <property type="entry name" value="VapC45_PIN-like"/>
</dbReference>
<dbReference type="Pfam" id="PF18478">
    <property type="entry name" value="PIN_10"/>
    <property type="match status" value="1"/>
</dbReference>
<evidence type="ECO:0000313" key="2">
    <source>
        <dbReference type="EMBL" id="CCI51327.1"/>
    </source>
</evidence>
<evidence type="ECO:0000259" key="1">
    <source>
        <dbReference type="Pfam" id="PF18478"/>
    </source>
</evidence>
<dbReference type="STRING" id="1193518.BN13_10065"/>
<reference evidence="2 3" key="1">
    <citation type="journal article" date="2013" name="ISME J.">
        <title>A metabolic model for members of the genus Tetrasphaera involved in enhanced biological phosphorus removal.</title>
        <authorList>
            <person name="Kristiansen R."/>
            <person name="Nguyen H.T.T."/>
            <person name="Saunders A.M."/>
            <person name="Nielsen J.L."/>
            <person name="Wimmer R."/>
            <person name="Le V.Q."/>
            <person name="McIlroy S.J."/>
            <person name="Petrovski S."/>
            <person name="Seviour R.J."/>
            <person name="Calteau A."/>
            <person name="Nielsen K.L."/>
            <person name="Nielsen P.H."/>
        </authorList>
    </citation>
    <scope>NUCLEOTIDE SEQUENCE [LARGE SCALE GENOMIC DNA]</scope>
    <source>
        <strain evidence="2 3">Ben 74</strain>
    </source>
</reference>
<dbReference type="RefSeq" id="WP_048543497.1">
    <property type="nucleotide sequence ID" value="NZ_HF571038.1"/>
</dbReference>
<keyword evidence="3" id="KW-1185">Reference proteome</keyword>
<organism evidence="2 3">
    <name type="scientific">Nostocoides jenkinsii Ben 74</name>
    <dbReference type="NCBI Taxonomy" id="1193518"/>
    <lineage>
        <taxon>Bacteria</taxon>
        <taxon>Bacillati</taxon>
        <taxon>Actinomycetota</taxon>
        <taxon>Actinomycetes</taxon>
        <taxon>Micrococcales</taxon>
        <taxon>Intrasporangiaceae</taxon>
        <taxon>Nostocoides</taxon>
    </lineage>
</organism>